<dbReference type="Proteomes" id="UP000242682">
    <property type="component" value="Unassembled WGS sequence"/>
</dbReference>
<evidence type="ECO:0000313" key="9">
    <source>
        <dbReference type="Proteomes" id="UP000242682"/>
    </source>
</evidence>
<dbReference type="PROSITE" id="PS51736">
    <property type="entry name" value="RECOMBINASES_3"/>
    <property type="match status" value="1"/>
</dbReference>
<dbReference type="PROSITE" id="PS00398">
    <property type="entry name" value="RECOMBINASES_2"/>
    <property type="match status" value="1"/>
</dbReference>
<dbReference type="PROSITE" id="PS00397">
    <property type="entry name" value="RECOMBINASES_1"/>
    <property type="match status" value="1"/>
</dbReference>
<comment type="similarity">
    <text evidence="1">Belongs to the site-specific recombinase resolvase family.</text>
</comment>
<dbReference type="SUPFAM" id="SSF53041">
    <property type="entry name" value="Resolvase-like"/>
    <property type="match status" value="1"/>
</dbReference>
<dbReference type="Gene3D" id="3.40.50.1390">
    <property type="entry name" value="Resolvase, N-terminal catalytic domain"/>
    <property type="match status" value="1"/>
</dbReference>
<dbReference type="GO" id="GO:0000150">
    <property type="term" value="F:DNA strand exchange activity"/>
    <property type="evidence" value="ECO:0007669"/>
    <property type="project" value="InterPro"/>
</dbReference>
<dbReference type="RefSeq" id="WP_106532654.1">
    <property type="nucleotide sequence ID" value="NZ_PYAT01000003.1"/>
</dbReference>
<proteinExistence type="inferred from homology"/>
<dbReference type="GO" id="GO:0003677">
    <property type="term" value="F:DNA binding"/>
    <property type="evidence" value="ECO:0007669"/>
    <property type="project" value="UniProtKB-KW"/>
</dbReference>
<evidence type="ECO:0000256" key="6">
    <source>
        <dbReference type="PROSITE-ProRule" id="PRU10137"/>
    </source>
</evidence>
<dbReference type="CDD" id="cd03768">
    <property type="entry name" value="SR_ResInv"/>
    <property type="match status" value="1"/>
</dbReference>
<dbReference type="OrthoDB" id="9797501at2"/>
<keyword evidence="9" id="KW-1185">Reference proteome</keyword>
<dbReference type="PANTHER" id="PTHR30461:SF26">
    <property type="entry name" value="RESOLVASE HOMOLOG YNEB"/>
    <property type="match status" value="1"/>
</dbReference>
<dbReference type="InterPro" id="IPR006118">
    <property type="entry name" value="Recombinase_CS"/>
</dbReference>
<organism evidence="8 9">
    <name type="scientific">Planomicrobium soli</name>
    <dbReference type="NCBI Taxonomy" id="1176648"/>
    <lineage>
        <taxon>Bacteria</taxon>
        <taxon>Bacillati</taxon>
        <taxon>Bacillota</taxon>
        <taxon>Bacilli</taxon>
        <taxon>Bacillales</taxon>
        <taxon>Caryophanaceae</taxon>
        <taxon>Planomicrobium</taxon>
    </lineage>
</organism>
<sequence length="200" mass="22762">MSMIGYARVSTTSQDNGLETQKVLLEEAGVTKIFHEKITGTSTKQRAALKECLDYLREGDTLVVTKIDRLARSIFDLNQIVDQLKDRGISIRFLKENMTFEANGKPNSLGTLLFNILGSFAQFERDLIVERTTEGRARAKDQGKHMGRKAGFSNKSMQKALEQYRNREENKMSVSDILKLNGIPKATFYVELKKYETKEK</sequence>
<dbReference type="InterPro" id="IPR036162">
    <property type="entry name" value="Resolvase-like_N_sf"/>
</dbReference>
<comment type="caution">
    <text evidence="8">The sequence shown here is derived from an EMBL/GenBank/DDBJ whole genome shotgun (WGS) entry which is preliminary data.</text>
</comment>
<gene>
    <name evidence="8" type="ORF">B0H99_103289</name>
</gene>
<dbReference type="Pfam" id="PF00239">
    <property type="entry name" value="Resolvase"/>
    <property type="match status" value="1"/>
</dbReference>
<evidence type="ECO:0000256" key="3">
    <source>
        <dbReference type="ARBA" id="ARBA00023125"/>
    </source>
</evidence>
<dbReference type="GO" id="GO:0015074">
    <property type="term" value="P:DNA integration"/>
    <property type="evidence" value="ECO:0007669"/>
    <property type="project" value="UniProtKB-KW"/>
</dbReference>
<reference evidence="8 9" key="1">
    <citation type="submission" date="2018-03" db="EMBL/GenBank/DDBJ databases">
        <title>Genomic Encyclopedia of Type Strains, Phase III (KMG-III): the genomes of soil and plant-associated and newly described type strains.</title>
        <authorList>
            <person name="Whitman W."/>
        </authorList>
    </citation>
    <scope>NUCLEOTIDE SEQUENCE [LARGE SCALE GENOMIC DNA]</scope>
    <source>
        <strain evidence="8 9">CGMCC 1.12259</strain>
    </source>
</reference>
<accession>A0A2P8H4M7</accession>
<keyword evidence="4" id="KW-0233">DNA recombination</keyword>
<dbReference type="InterPro" id="IPR050639">
    <property type="entry name" value="SSR_resolvase"/>
</dbReference>
<dbReference type="EMBL" id="PYAT01000003">
    <property type="protein sequence ID" value="PSL41153.1"/>
    <property type="molecule type" value="Genomic_DNA"/>
</dbReference>
<dbReference type="InterPro" id="IPR006119">
    <property type="entry name" value="Resolv_N"/>
</dbReference>
<evidence type="ECO:0000256" key="5">
    <source>
        <dbReference type="PIRSR" id="PIRSR606118-50"/>
    </source>
</evidence>
<evidence type="ECO:0000256" key="2">
    <source>
        <dbReference type="ARBA" id="ARBA00022908"/>
    </source>
</evidence>
<evidence type="ECO:0000259" key="7">
    <source>
        <dbReference type="PROSITE" id="PS51736"/>
    </source>
</evidence>
<keyword evidence="2" id="KW-0229">DNA integration</keyword>
<name>A0A2P8H4M7_9BACL</name>
<dbReference type="AlphaFoldDB" id="A0A2P8H4M7"/>
<evidence type="ECO:0000256" key="1">
    <source>
        <dbReference type="ARBA" id="ARBA00009913"/>
    </source>
</evidence>
<feature type="domain" description="Resolvase/invertase-type recombinase catalytic" evidence="7">
    <location>
        <begin position="2"/>
        <end position="143"/>
    </location>
</feature>
<dbReference type="SMART" id="SM00857">
    <property type="entry name" value="Resolvase"/>
    <property type="match status" value="1"/>
</dbReference>
<evidence type="ECO:0000256" key="4">
    <source>
        <dbReference type="ARBA" id="ARBA00023172"/>
    </source>
</evidence>
<feature type="active site" description="O-(5'-phospho-DNA)-serine intermediate" evidence="5 6">
    <location>
        <position position="10"/>
    </location>
</feature>
<evidence type="ECO:0000313" key="8">
    <source>
        <dbReference type="EMBL" id="PSL41153.1"/>
    </source>
</evidence>
<protein>
    <submittedName>
        <fullName evidence="8">TetR family transcriptional regulator</fullName>
    </submittedName>
</protein>
<dbReference type="PANTHER" id="PTHR30461">
    <property type="entry name" value="DNA-INVERTASE FROM LAMBDOID PROPHAGE"/>
    <property type="match status" value="1"/>
</dbReference>
<keyword evidence="3" id="KW-0238">DNA-binding</keyword>